<feature type="transmembrane region" description="Helical" evidence="10">
    <location>
        <begin position="740"/>
        <end position="758"/>
    </location>
</feature>
<feature type="transmembrane region" description="Helical" evidence="10">
    <location>
        <begin position="809"/>
        <end position="829"/>
    </location>
</feature>
<dbReference type="GO" id="GO:0030007">
    <property type="term" value="P:intracellular potassium ion homeostasis"/>
    <property type="evidence" value="ECO:0007669"/>
    <property type="project" value="TreeGrafter"/>
</dbReference>
<dbReference type="InterPro" id="IPR018303">
    <property type="entry name" value="ATPase_P-typ_P_site"/>
</dbReference>
<dbReference type="InterPro" id="IPR004014">
    <property type="entry name" value="ATPase_P-typ_cation-transptr_N"/>
</dbReference>
<evidence type="ECO:0000256" key="10">
    <source>
        <dbReference type="SAM" id="Phobius"/>
    </source>
</evidence>
<feature type="transmembrane region" description="Helical" evidence="10">
    <location>
        <begin position="73"/>
        <end position="94"/>
    </location>
</feature>
<evidence type="ECO:0000256" key="9">
    <source>
        <dbReference type="ARBA" id="ARBA00023136"/>
    </source>
</evidence>
<gene>
    <name evidence="12" type="ORF">CXP39_00155</name>
</gene>
<evidence type="ECO:0000256" key="6">
    <source>
        <dbReference type="ARBA" id="ARBA00022840"/>
    </source>
</evidence>
<dbReference type="GO" id="GO:1902600">
    <property type="term" value="P:proton transmembrane transport"/>
    <property type="evidence" value="ECO:0007669"/>
    <property type="project" value="TreeGrafter"/>
</dbReference>
<dbReference type="EMBL" id="CP025257">
    <property type="protein sequence ID" value="AUF83223.1"/>
    <property type="molecule type" value="Genomic_DNA"/>
</dbReference>
<evidence type="ECO:0000313" key="12">
    <source>
        <dbReference type="EMBL" id="AUF83223.1"/>
    </source>
</evidence>
<dbReference type="SUPFAM" id="SSF81665">
    <property type="entry name" value="Calcium ATPase, transmembrane domain M"/>
    <property type="match status" value="1"/>
</dbReference>
<dbReference type="GO" id="GO:0016887">
    <property type="term" value="F:ATP hydrolysis activity"/>
    <property type="evidence" value="ECO:0007669"/>
    <property type="project" value="InterPro"/>
</dbReference>
<dbReference type="SFLD" id="SFLDG00002">
    <property type="entry name" value="C1.7:_P-type_atpase_like"/>
    <property type="match status" value="1"/>
</dbReference>
<dbReference type="InterPro" id="IPR050510">
    <property type="entry name" value="Cation_transp_ATPase_P-type"/>
</dbReference>
<dbReference type="InterPro" id="IPR023214">
    <property type="entry name" value="HAD_sf"/>
</dbReference>
<feature type="transmembrane region" description="Helical" evidence="10">
    <location>
        <begin position="297"/>
        <end position="323"/>
    </location>
</feature>
<keyword evidence="3" id="KW-1003">Cell membrane</keyword>
<dbReference type="InterPro" id="IPR008250">
    <property type="entry name" value="ATPase_P-typ_transduc_dom_A_sf"/>
</dbReference>
<evidence type="ECO:0000256" key="8">
    <source>
        <dbReference type="ARBA" id="ARBA00022989"/>
    </source>
</evidence>
<protein>
    <submittedName>
        <fullName evidence="12">Cation-translocating P-type ATPase</fullName>
    </submittedName>
</protein>
<dbReference type="InterPro" id="IPR044492">
    <property type="entry name" value="P_typ_ATPase_HD_dom"/>
</dbReference>
<comment type="subcellular location">
    <subcellularLocation>
        <location evidence="1">Cell membrane</location>
        <topology evidence="1">Multi-pass membrane protein</topology>
    </subcellularLocation>
</comment>
<dbReference type="FunFam" id="3.40.50.1000:FF:000028">
    <property type="entry name" value="Calcium-transporting P-type ATPase, putative"/>
    <property type="match status" value="1"/>
</dbReference>
<dbReference type="FunFam" id="3.40.50.1000:FF:000001">
    <property type="entry name" value="Phospholipid-transporting ATPase IC"/>
    <property type="match status" value="1"/>
</dbReference>
<feature type="transmembrane region" description="Helical" evidence="10">
    <location>
        <begin position="850"/>
        <end position="874"/>
    </location>
</feature>
<dbReference type="Proteomes" id="UP000233419">
    <property type="component" value="Chromosome"/>
</dbReference>
<feature type="transmembrane region" description="Helical" evidence="10">
    <location>
        <begin position="886"/>
        <end position="905"/>
    </location>
</feature>
<dbReference type="Pfam" id="PF00690">
    <property type="entry name" value="Cation_ATPase_N"/>
    <property type="match status" value="1"/>
</dbReference>
<accession>A0A2K9BMF4</accession>
<dbReference type="InterPro" id="IPR023299">
    <property type="entry name" value="ATPase_P-typ_cyto_dom_N"/>
</dbReference>
<keyword evidence="8 10" id="KW-1133">Transmembrane helix</keyword>
<dbReference type="PRINTS" id="PR00119">
    <property type="entry name" value="CATATPASE"/>
</dbReference>
<dbReference type="InterPro" id="IPR036412">
    <property type="entry name" value="HAD-like_sf"/>
</dbReference>
<dbReference type="Gene3D" id="3.40.50.1000">
    <property type="entry name" value="HAD superfamily/HAD-like"/>
    <property type="match status" value="1"/>
</dbReference>
<dbReference type="InterPro" id="IPR023298">
    <property type="entry name" value="ATPase_P-typ_TM_dom_sf"/>
</dbReference>
<dbReference type="GO" id="GO:0005391">
    <property type="term" value="F:P-type sodium:potassium-exchanging transporter activity"/>
    <property type="evidence" value="ECO:0007669"/>
    <property type="project" value="TreeGrafter"/>
</dbReference>
<name>A0A2K9BMF4_9MOLU</name>
<dbReference type="GO" id="GO:0036376">
    <property type="term" value="P:sodium ion export across plasma membrane"/>
    <property type="evidence" value="ECO:0007669"/>
    <property type="project" value="TreeGrafter"/>
</dbReference>
<dbReference type="NCBIfam" id="TIGR01494">
    <property type="entry name" value="ATPase_P-type"/>
    <property type="match status" value="3"/>
</dbReference>
<organism evidence="12 13">
    <name type="scientific">Mesoplasma syrphidae</name>
    <dbReference type="NCBI Taxonomy" id="225999"/>
    <lineage>
        <taxon>Bacteria</taxon>
        <taxon>Bacillati</taxon>
        <taxon>Mycoplasmatota</taxon>
        <taxon>Mollicutes</taxon>
        <taxon>Entomoplasmatales</taxon>
        <taxon>Entomoplasmataceae</taxon>
        <taxon>Mesoplasma</taxon>
    </lineage>
</organism>
<dbReference type="Gene3D" id="3.40.1110.10">
    <property type="entry name" value="Calcium-transporting ATPase, cytoplasmic domain N"/>
    <property type="match status" value="1"/>
</dbReference>
<keyword evidence="5" id="KW-0547">Nucleotide-binding</keyword>
<keyword evidence="13" id="KW-1185">Reference proteome</keyword>
<evidence type="ECO:0000256" key="4">
    <source>
        <dbReference type="ARBA" id="ARBA00022692"/>
    </source>
</evidence>
<sequence>MSTNNTVKFKKDLKRWYAMSNKEICNKFDVDPNVGLSSQEAQRRLELEGPNKLEEAKQTSNIVIFLKTFLDPLAILMVFAGILSVILPLALKITLKGENIAGICVIFGVVLVNSLISSIQEIKAHKSLNALKSLAEPKTIVIRDGKQIEIPVENIVRGDIVCIETGKFIPADIRIIESPKLRVDESALTGESLPVEKITKSLMNKEMVLGDQINLGFMSTFITDGRAVGVVFATGKYSAVGQIASSIANTKQKKSPLQNKLSQLTLWVSIFAVLLGSLIFTIMFLESNRTPENLVDALIFSISAAVSLIPESIMIIVTIALSISARKMADRKVIVKTFNAIETLGAVNVICSDKTGTLTQNKMTILKVFSNNQIQDQRLYRYNKNDPQSFHFINALMLCSDSISEGGVQIGDPTELALTNWTQLLKLNELKYREMYPRLDEIPFNSDKKLMTTVNEVDGKRIVYTKGALDELLKRCSKTYVDGEIVTLTKAMKIEIQEKCTPLLEEALRVLGFAYTVQNPRLDEYDQHEVFLGCVAMMDPPRNEAKTAIKRANDSGIRVIMITGDHKITALEIAKRLGISNTKFYEGLTGEEIDQLNDAEFNEKLKTTNVFARVNPEHKTRIVEALQSQGKIVAMTGDGVNDSPSLAKADVGIAMGMSGTDVAKESAKVILADDNFATIISGVREGRNVYEKIKRSIAFLLGANLSQILTILIVLSITALSGEKYGTPDGIIKALGDINVLWHILAVETILAIPIGMAHSKETLMAYAPRNAKESVFKWILWEILSMAIIHTTCAVAAFFIAAVSMDDAQAGSTAAYVVIIFAPVFYVWTTQTRNYSVKVARDKAEKMRINEWMIAAMVFAFILNIGTLVVPGINSGFKIAMNMHFWIWGVSFALAFATFLLKWFENYCFRKIYQHIHRDELTVASFNFRKKQIRDEKKKLRTAKKLRVQIRKQKIKSKIAKLSKELRNS</sequence>
<dbReference type="PANTHER" id="PTHR43294:SF21">
    <property type="entry name" value="CATION TRANSPORTING ATPASE"/>
    <property type="match status" value="1"/>
</dbReference>
<dbReference type="Pfam" id="PF00122">
    <property type="entry name" value="E1-E2_ATPase"/>
    <property type="match status" value="1"/>
</dbReference>
<dbReference type="Gene3D" id="1.20.1110.10">
    <property type="entry name" value="Calcium-transporting ATPase, transmembrane domain"/>
    <property type="match status" value="1"/>
</dbReference>
<dbReference type="GO" id="GO:0005886">
    <property type="term" value="C:plasma membrane"/>
    <property type="evidence" value="ECO:0007669"/>
    <property type="project" value="UniProtKB-SubCell"/>
</dbReference>
<feature type="transmembrane region" description="Helical" evidence="10">
    <location>
        <begin position="697"/>
        <end position="720"/>
    </location>
</feature>
<dbReference type="SUPFAM" id="SSF56784">
    <property type="entry name" value="HAD-like"/>
    <property type="match status" value="1"/>
</dbReference>
<dbReference type="InterPro" id="IPR006068">
    <property type="entry name" value="ATPase_P-typ_cation-transptr_C"/>
</dbReference>
<evidence type="ECO:0000256" key="5">
    <source>
        <dbReference type="ARBA" id="ARBA00022741"/>
    </source>
</evidence>
<dbReference type="Pfam" id="PF13246">
    <property type="entry name" value="Cation_ATPase"/>
    <property type="match status" value="1"/>
</dbReference>
<dbReference type="GO" id="GO:0006883">
    <property type="term" value="P:intracellular sodium ion homeostasis"/>
    <property type="evidence" value="ECO:0007669"/>
    <property type="project" value="TreeGrafter"/>
</dbReference>
<dbReference type="PROSITE" id="PS00154">
    <property type="entry name" value="ATPASE_E1_E2"/>
    <property type="match status" value="1"/>
</dbReference>
<dbReference type="AlphaFoldDB" id="A0A2K9BMF4"/>
<feature type="transmembrane region" description="Helical" evidence="10">
    <location>
        <begin position="779"/>
        <end position="803"/>
    </location>
</feature>
<dbReference type="GO" id="GO:0005524">
    <property type="term" value="F:ATP binding"/>
    <property type="evidence" value="ECO:0007669"/>
    <property type="project" value="UniProtKB-KW"/>
</dbReference>
<dbReference type="RefSeq" id="WP_051591883.1">
    <property type="nucleotide sequence ID" value="NZ_CP025257.1"/>
</dbReference>
<dbReference type="PRINTS" id="PR00120">
    <property type="entry name" value="HATPASE"/>
</dbReference>
<keyword evidence="4 10" id="KW-0812">Transmembrane</keyword>
<keyword evidence="7" id="KW-1278">Translocase</keyword>
<dbReference type="OrthoDB" id="9813266at2"/>
<dbReference type="SUPFAM" id="SSF81653">
    <property type="entry name" value="Calcium ATPase, transduction domain A"/>
    <property type="match status" value="1"/>
</dbReference>
<comment type="similarity">
    <text evidence="2">Belongs to the cation transport ATPase (P-type) (TC 3.A.3) family. Type IIA subfamily.</text>
</comment>
<dbReference type="SUPFAM" id="SSF81660">
    <property type="entry name" value="Metal cation-transporting ATPase, ATP-binding domain N"/>
    <property type="match status" value="1"/>
</dbReference>
<evidence type="ECO:0000256" key="2">
    <source>
        <dbReference type="ARBA" id="ARBA00005675"/>
    </source>
</evidence>
<dbReference type="InterPro" id="IPR001757">
    <property type="entry name" value="P_typ_ATPase"/>
</dbReference>
<dbReference type="Pfam" id="PF00689">
    <property type="entry name" value="Cation_ATPase_C"/>
    <property type="match status" value="1"/>
</dbReference>
<evidence type="ECO:0000256" key="7">
    <source>
        <dbReference type="ARBA" id="ARBA00022967"/>
    </source>
</evidence>
<feature type="transmembrane region" description="Helical" evidence="10">
    <location>
        <begin position="264"/>
        <end position="285"/>
    </location>
</feature>
<evidence type="ECO:0000256" key="3">
    <source>
        <dbReference type="ARBA" id="ARBA00022475"/>
    </source>
</evidence>
<reference evidence="12 13" key="1">
    <citation type="submission" date="2017-12" db="EMBL/GenBank/DDBJ databases">
        <title>Mesoplasma syrphidae YJS, Complete Genome.</title>
        <authorList>
            <person name="Knight T.F."/>
            <person name="Citino T."/>
            <person name="Rubinstein R."/>
            <person name="Neuschaefer Z."/>
        </authorList>
    </citation>
    <scope>NUCLEOTIDE SEQUENCE [LARGE SCALE GENOMIC DNA]</scope>
    <source>
        <strain evidence="12 13">YJS</strain>
    </source>
</reference>
<keyword evidence="9 10" id="KW-0472">Membrane</keyword>
<evidence type="ECO:0000313" key="13">
    <source>
        <dbReference type="Proteomes" id="UP000233419"/>
    </source>
</evidence>
<feature type="domain" description="Cation-transporting P-type ATPase N-terminal" evidence="11">
    <location>
        <begin position="15"/>
        <end position="89"/>
    </location>
</feature>
<dbReference type="InterPro" id="IPR059000">
    <property type="entry name" value="ATPase_P-type_domA"/>
</dbReference>
<evidence type="ECO:0000256" key="1">
    <source>
        <dbReference type="ARBA" id="ARBA00004651"/>
    </source>
</evidence>
<keyword evidence="6" id="KW-0067">ATP-binding</keyword>
<evidence type="ECO:0000259" key="11">
    <source>
        <dbReference type="SMART" id="SM00831"/>
    </source>
</evidence>
<dbReference type="SMART" id="SM00831">
    <property type="entry name" value="Cation_ATPase_N"/>
    <property type="match status" value="1"/>
</dbReference>
<dbReference type="SFLD" id="SFLDF00027">
    <property type="entry name" value="p-type_atpase"/>
    <property type="match status" value="1"/>
</dbReference>
<dbReference type="PANTHER" id="PTHR43294">
    <property type="entry name" value="SODIUM/POTASSIUM-TRANSPORTING ATPASE SUBUNIT ALPHA"/>
    <property type="match status" value="1"/>
</dbReference>
<dbReference type="KEGG" id="msyr:CXP39_00155"/>
<dbReference type="Gene3D" id="2.70.150.10">
    <property type="entry name" value="Calcium-transporting ATPase, cytoplasmic transduction domain A"/>
    <property type="match status" value="1"/>
</dbReference>
<feature type="transmembrane region" description="Helical" evidence="10">
    <location>
        <begin position="100"/>
        <end position="119"/>
    </location>
</feature>
<dbReference type="SFLD" id="SFLDS00003">
    <property type="entry name" value="Haloacid_Dehalogenase"/>
    <property type="match status" value="1"/>
</dbReference>
<proteinExistence type="inferred from homology"/>
<dbReference type="GO" id="GO:1990573">
    <property type="term" value="P:potassium ion import across plasma membrane"/>
    <property type="evidence" value="ECO:0007669"/>
    <property type="project" value="TreeGrafter"/>
</dbReference>